<keyword evidence="3" id="KW-1185">Reference proteome</keyword>
<comment type="caution">
    <text evidence="2">The sequence shown here is derived from an EMBL/GenBank/DDBJ whole genome shotgun (WGS) entry which is preliminary data.</text>
</comment>
<sequence>MPRESGGSVPRLSRVRAPTVRRPETGDVRSLRGTWTTQTHLLRWAGGGLNSTPGPRRREDRRALRPGSGTAACCRQLSTPPIRGNKQACIQPAAEPSTGVTSVQLKVG</sequence>
<reference evidence="2" key="1">
    <citation type="journal article" date="2022" name="bioRxiv">
        <title>Sequencing and chromosome-scale assembly of the giantPleurodeles waltlgenome.</title>
        <authorList>
            <person name="Brown T."/>
            <person name="Elewa A."/>
            <person name="Iarovenko S."/>
            <person name="Subramanian E."/>
            <person name="Araus A.J."/>
            <person name="Petzold A."/>
            <person name="Susuki M."/>
            <person name="Suzuki K.-i.T."/>
            <person name="Hayashi T."/>
            <person name="Toyoda A."/>
            <person name="Oliveira C."/>
            <person name="Osipova E."/>
            <person name="Leigh N.D."/>
            <person name="Simon A."/>
            <person name="Yun M.H."/>
        </authorList>
    </citation>
    <scope>NUCLEOTIDE SEQUENCE</scope>
    <source>
        <strain evidence="2">20211129_DDA</strain>
        <tissue evidence="2">Liver</tissue>
    </source>
</reference>
<name>A0AAV7MA98_PLEWA</name>
<proteinExistence type="predicted"/>
<evidence type="ECO:0000256" key="1">
    <source>
        <dbReference type="SAM" id="MobiDB-lite"/>
    </source>
</evidence>
<protein>
    <submittedName>
        <fullName evidence="2">Uncharacterized protein</fullName>
    </submittedName>
</protein>
<accession>A0AAV7MA98</accession>
<evidence type="ECO:0000313" key="2">
    <source>
        <dbReference type="EMBL" id="KAJ1100671.1"/>
    </source>
</evidence>
<dbReference type="Proteomes" id="UP001066276">
    <property type="component" value="Chromosome 10"/>
</dbReference>
<feature type="region of interest" description="Disordered" evidence="1">
    <location>
        <begin position="44"/>
        <end position="79"/>
    </location>
</feature>
<feature type="region of interest" description="Disordered" evidence="1">
    <location>
        <begin position="1"/>
        <end position="26"/>
    </location>
</feature>
<organism evidence="2 3">
    <name type="scientific">Pleurodeles waltl</name>
    <name type="common">Iberian ribbed newt</name>
    <dbReference type="NCBI Taxonomy" id="8319"/>
    <lineage>
        <taxon>Eukaryota</taxon>
        <taxon>Metazoa</taxon>
        <taxon>Chordata</taxon>
        <taxon>Craniata</taxon>
        <taxon>Vertebrata</taxon>
        <taxon>Euteleostomi</taxon>
        <taxon>Amphibia</taxon>
        <taxon>Batrachia</taxon>
        <taxon>Caudata</taxon>
        <taxon>Salamandroidea</taxon>
        <taxon>Salamandridae</taxon>
        <taxon>Pleurodelinae</taxon>
        <taxon>Pleurodeles</taxon>
    </lineage>
</organism>
<evidence type="ECO:0000313" key="3">
    <source>
        <dbReference type="Proteomes" id="UP001066276"/>
    </source>
</evidence>
<gene>
    <name evidence="2" type="ORF">NDU88_005752</name>
</gene>
<dbReference type="EMBL" id="JANPWB010000014">
    <property type="protein sequence ID" value="KAJ1100671.1"/>
    <property type="molecule type" value="Genomic_DNA"/>
</dbReference>
<dbReference type="AlphaFoldDB" id="A0AAV7MA98"/>